<dbReference type="PROSITE" id="PS50887">
    <property type="entry name" value="GGDEF"/>
    <property type="match status" value="1"/>
</dbReference>
<evidence type="ECO:0000259" key="4">
    <source>
        <dbReference type="PROSITE" id="PS50110"/>
    </source>
</evidence>
<dbReference type="NCBIfam" id="TIGR00254">
    <property type="entry name" value="GGDEF"/>
    <property type="match status" value="1"/>
</dbReference>
<proteinExistence type="predicted"/>
<reference evidence="7" key="1">
    <citation type="journal article" date="2019" name="Int. J. Syst. Evol. Microbiol.">
        <title>The Global Catalogue of Microorganisms (GCM) 10K type strain sequencing project: providing services to taxonomists for standard genome sequencing and annotation.</title>
        <authorList>
            <consortium name="The Broad Institute Genomics Platform"/>
            <consortium name="The Broad Institute Genome Sequencing Center for Infectious Disease"/>
            <person name="Wu L."/>
            <person name="Ma J."/>
        </authorList>
    </citation>
    <scope>NUCLEOTIDE SEQUENCE [LARGE SCALE GENOMIC DNA]</scope>
    <source>
        <strain evidence="7">CECT 8288</strain>
    </source>
</reference>
<gene>
    <name evidence="6" type="ORF">ACFOND_09965</name>
</gene>
<name>A0ABV7WVQ0_9GAMM</name>
<evidence type="ECO:0000259" key="5">
    <source>
        <dbReference type="PROSITE" id="PS50887"/>
    </source>
</evidence>
<protein>
    <recommendedName>
        <fullName evidence="1">diguanylate cyclase</fullName>
        <ecNumber evidence="1">2.7.7.65</ecNumber>
    </recommendedName>
</protein>
<dbReference type="SUPFAM" id="SSF55073">
    <property type="entry name" value="Nucleotide cyclase"/>
    <property type="match status" value="1"/>
</dbReference>
<dbReference type="RefSeq" id="WP_290283044.1">
    <property type="nucleotide sequence ID" value="NZ_JAUFQI010000001.1"/>
</dbReference>
<dbReference type="InterPro" id="IPR011006">
    <property type="entry name" value="CheY-like_superfamily"/>
</dbReference>
<dbReference type="EMBL" id="JBHRYN010000011">
    <property type="protein sequence ID" value="MFC3701965.1"/>
    <property type="molecule type" value="Genomic_DNA"/>
</dbReference>
<dbReference type="CDD" id="cd17544">
    <property type="entry name" value="REC_2_GGDEF"/>
    <property type="match status" value="1"/>
</dbReference>
<dbReference type="InterPro" id="IPR043128">
    <property type="entry name" value="Rev_trsase/Diguanyl_cyclase"/>
</dbReference>
<feature type="domain" description="GGDEF" evidence="5">
    <location>
        <begin position="285"/>
        <end position="415"/>
    </location>
</feature>
<dbReference type="PANTHER" id="PTHR45138:SF9">
    <property type="entry name" value="DIGUANYLATE CYCLASE DGCM-RELATED"/>
    <property type="match status" value="1"/>
</dbReference>
<keyword evidence="7" id="KW-1185">Reference proteome</keyword>
<dbReference type="Pfam" id="PF00990">
    <property type="entry name" value="GGDEF"/>
    <property type="match status" value="1"/>
</dbReference>
<evidence type="ECO:0000313" key="7">
    <source>
        <dbReference type="Proteomes" id="UP001595710"/>
    </source>
</evidence>
<dbReference type="PANTHER" id="PTHR45138">
    <property type="entry name" value="REGULATORY COMPONENTS OF SENSORY TRANSDUCTION SYSTEM"/>
    <property type="match status" value="1"/>
</dbReference>
<comment type="caution">
    <text evidence="6">The sequence shown here is derived from an EMBL/GenBank/DDBJ whole genome shotgun (WGS) entry which is preliminary data.</text>
</comment>
<dbReference type="InterPro" id="IPR050469">
    <property type="entry name" value="Diguanylate_Cyclase"/>
</dbReference>
<dbReference type="SMART" id="SM00267">
    <property type="entry name" value="GGDEF"/>
    <property type="match status" value="1"/>
</dbReference>
<dbReference type="SMART" id="SM00448">
    <property type="entry name" value="REC"/>
    <property type="match status" value="2"/>
</dbReference>
<dbReference type="EC" id="2.7.7.65" evidence="1"/>
<dbReference type="Pfam" id="PF00072">
    <property type="entry name" value="Response_reg"/>
    <property type="match status" value="2"/>
</dbReference>
<evidence type="ECO:0000313" key="6">
    <source>
        <dbReference type="EMBL" id="MFC3701965.1"/>
    </source>
</evidence>
<dbReference type="Proteomes" id="UP001595710">
    <property type="component" value="Unassembled WGS sequence"/>
</dbReference>
<comment type="catalytic activity">
    <reaction evidence="2">
        <text>2 GTP = 3',3'-c-di-GMP + 2 diphosphate</text>
        <dbReference type="Rhea" id="RHEA:24898"/>
        <dbReference type="ChEBI" id="CHEBI:33019"/>
        <dbReference type="ChEBI" id="CHEBI:37565"/>
        <dbReference type="ChEBI" id="CHEBI:58805"/>
        <dbReference type="EC" id="2.7.7.65"/>
    </reaction>
</comment>
<evidence type="ECO:0000256" key="1">
    <source>
        <dbReference type="ARBA" id="ARBA00012528"/>
    </source>
</evidence>
<dbReference type="InterPro" id="IPR000160">
    <property type="entry name" value="GGDEF_dom"/>
</dbReference>
<dbReference type="CDD" id="cd01949">
    <property type="entry name" value="GGDEF"/>
    <property type="match status" value="1"/>
</dbReference>
<dbReference type="InterPro" id="IPR029787">
    <property type="entry name" value="Nucleotide_cyclase"/>
</dbReference>
<dbReference type="PROSITE" id="PS50110">
    <property type="entry name" value="RESPONSE_REGULATORY"/>
    <property type="match status" value="2"/>
</dbReference>
<dbReference type="SUPFAM" id="SSF52172">
    <property type="entry name" value="CheY-like"/>
    <property type="match status" value="2"/>
</dbReference>
<dbReference type="Gene3D" id="3.30.70.270">
    <property type="match status" value="1"/>
</dbReference>
<feature type="domain" description="Response regulatory" evidence="4">
    <location>
        <begin position="3"/>
        <end position="117"/>
    </location>
</feature>
<organism evidence="6 7">
    <name type="scientific">Reinekea marina</name>
    <dbReference type="NCBI Taxonomy" id="1310421"/>
    <lineage>
        <taxon>Bacteria</taxon>
        <taxon>Pseudomonadati</taxon>
        <taxon>Pseudomonadota</taxon>
        <taxon>Gammaproteobacteria</taxon>
        <taxon>Oceanospirillales</taxon>
        <taxon>Saccharospirillaceae</taxon>
        <taxon>Reinekea</taxon>
    </lineage>
</organism>
<evidence type="ECO:0000256" key="2">
    <source>
        <dbReference type="ARBA" id="ARBA00034247"/>
    </source>
</evidence>
<keyword evidence="3" id="KW-0597">Phosphoprotein</keyword>
<dbReference type="Gene3D" id="3.40.50.2300">
    <property type="match status" value="2"/>
</dbReference>
<dbReference type="InterPro" id="IPR001789">
    <property type="entry name" value="Sig_transdc_resp-reg_receiver"/>
</dbReference>
<evidence type="ECO:0000256" key="3">
    <source>
        <dbReference type="PROSITE-ProRule" id="PRU00169"/>
    </source>
</evidence>
<feature type="modified residue" description="4-aspartylphosphate" evidence="3">
    <location>
        <position position="175"/>
    </location>
</feature>
<sequence>MQSVLIVEDSPMVLKILKHLAQKTLNYNLVFAESRHEAVKHLVKSSDWLAAIVDLNLPDAANGELVDDCLSQGIPTIVLTGSVDKEKRDHLTKKGIVDYVLKEGPFSYLYAVNLVNRLAQNRFVKVLVAEDSKVTRRYMIELLRRHLFQVVEAEDGEQALQTILSDKEIKLLITDNNMPKLDGFDLVHQLRHKHGKEDLAVIGLSSAEDKYLSAKFIKNGANDFLYKPFSHEEFFCRVMQSVESMERLDAMKKLAYSDVLTGIGNRRYFVEHARASLEECQNQATPISLALFNIDHFRHVNEDYGDDVGDEVLIHLAKAMQETFDRFIVGRLGGEEFCVVFPGLTDDKTSQLVDFFRTKIEEGYAETTVGSVSYTVSAGIAQSATLGLEGLMKSAGQALFRAKEAGRNIVMIASEN</sequence>
<accession>A0ABV7WVQ0</accession>
<feature type="modified residue" description="4-aspartylphosphate" evidence="3">
    <location>
        <position position="54"/>
    </location>
</feature>
<feature type="domain" description="Response regulatory" evidence="4">
    <location>
        <begin position="125"/>
        <end position="242"/>
    </location>
</feature>